<sequence length="336" mass="36810">MSEQANADALPAEFATTVPADFPIRLIGYETQEEGERIGYAAASVISGLSRRIDMRDLDGITVAKDFRRAAEGLDIGVPGHHNLRQTKGPRLGVSMTVPVMRENKIKSHMLFNDADLQGLLVPEDISSAAWPVQVLALECAHVLVRSAFNSRFPDVILRQQLPVLDLMRWTAITTSWDAFAAASLSAPFGESQVENLEKAFLEALEQAPNDSNNQVIEYRKHANVDAVLGGVFEVWGTLTKIAGYLLGTLDGRGKKLEDCPAVITALEGHPFKPVIEKLNEIFISLAKDFGRWENSTVFEPIGDLVQGLVENAGLHITRLPEGKLYVHIPHTPATV</sequence>
<comment type="caution">
    <text evidence="1">The sequence shown here is derived from an EMBL/GenBank/DDBJ whole genome shotgun (WGS) entry which is preliminary data.</text>
</comment>
<organism evidence="1 2">
    <name type="scientific">Pseudomonas putida</name>
    <name type="common">Arthrobacter siderocapsulatus</name>
    <dbReference type="NCBI Taxonomy" id="303"/>
    <lineage>
        <taxon>Bacteria</taxon>
        <taxon>Pseudomonadati</taxon>
        <taxon>Pseudomonadota</taxon>
        <taxon>Gammaproteobacteria</taxon>
        <taxon>Pseudomonadales</taxon>
        <taxon>Pseudomonadaceae</taxon>
        <taxon>Pseudomonas</taxon>
    </lineage>
</organism>
<name>A0A8I1E9P5_PSEPU</name>
<dbReference type="EMBL" id="JAEHTE010000001">
    <property type="protein sequence ID" value="MBI6882375.1"/>
    <property type="molecule type" value="Genomic_DNA"/>
</dbReference>
<proteinExistence type="predicted"/>
<protein>
    <submittedName>
        <fullName evidence="1">Uncharacterized protein</fullName>
    </submittedName>
</protein>
<dbReference type="RefSeq" id="WP_198745996.1">
    <property type="nucleotide sequence ID" value="NZ_JAEHTE010000001.1"/>
</dbReference>
<evidence type="ECO:0000313" key="2">
    <source>
        <dbReference type="Proteomes" id="UP000637061"/>
    </source>
</evidence>
<gene>
    <name evidence="1" type="ORF">JEU22_00325</name>
</gene>
<dbReference type="Proteomes" id="UP000637061">
    <property type="component" value="Unassembled WGS sequence"/>
</dbReference>
<evidence type="ECO:0000313" key="1">
    <source>
        <dbReference type="EMBL" id="MBI6882375.1"/>
    </source>
</evidence>
<reference evidence="1" key="1">
    <citation type="submission" date="2020-12" db="EMBL/GenBank/DDBJ databases">
        <title>Enhanced detection system for hospital associated transmission using whole genome sequencing surveillance.</title>
        <authorList>
            <person name="Harrison L.H."/>
            <person name="Van Tyne D."/>
            <person name="Marsh J.W."/>
            <person name="Griffith M.P."/>
            <person name="Snyder D.J."/>
            <person name="Cooper V.S."/>
            <person name="Mustapha M."/>
        </authorList>
    </citation>
    <scope>NUCLEOTIDE SEQUENCE</scope>
    <source>
        <strain evidence="1">PSB00042</strain>
    </source>
</reference>
<accession>A0A8I1E9P5</accession>
<dbReference type="AlphaFoldDB" id="A0A8I1E9P5"/>